<dbReference type="EMBL" id="LR904413">
    <property type="protein sequence ID" value="CAD7252828.1"/>
    <property type="molecule type" value="Genomic_DNA"/>
</dbReference>
<evidence type="ECO:0000256" key="5">
    <source>
        <dbReference type="ARBA" id="ARBA00022989"/>
    </source>
</evidence>
<proteinExistence type="inferred from homology"/>
<dbReference type="PANTHER" id="PTHR16024">
    <property type="entry name" value="XK-RELATED PROTEIN"/>
    <property type="match status" value="1"/>
</dbReference>
<dbReference type="GO" id="GO:0070782">
    <property type="term" value="P:phosphatidylserine exposure on apoptotic cell surface"/>
    <property type="evidence" value="ECO:0007669"/>
    <property type="project" value="TreeGrafter"/>
</dbReference>
<evidence type="ECO:0000313" key="9">
    <source>
        <dbReference type="Proteomes" id="UP000677054"/>
    </source>
</evidence>
<evidence type="ECO:0000256" key="3">
    <source>
        <dbReference type="ARBA" id="ARBA00022475"/>
    </source>
</evidence>
<evidence type="ECO:0000256" key="6">
    <source>
        <dbReference type="ARBA" id="ARBA00023136"/>
    </source>
</evidence>
<dbReference type="AlphaFoldDB" id="A0A7R9AEM8"/>
<evidence type="ECO:0000256" key="4">
    <source>
        <dbReference type="ARBA" id="ARBA00022692"/>
    </source>
</evidence>
<dbReference type="EMBL" id="CAJPEV010004896">
    <property type="protein sequence ID" value="CAG0902471.1"/>
    <property type="molecule type" value="Genomic_DNA"/>
</dbReference>
<feature type="transmembrane region" description="Helical" evidence="7">
    <location>
        <begin position="245"/>
        <end position="264"/>
    </location>
</feature>
<dbReference type="Pfam" id="PF09815">
    <property type="entry name" value="XK-related"/>
    <property type="match status" value="1"/>
</dbReference>
<comment type="subcellular location">
    <subcellularLocation>
        <location evidence="1">Cell membrane</location>
        <topology evidence="1">Multi-pass membrane protein</topology>
    </subcellularLocation>
    <subcellularLocation>
        <location evidence="7">Membrane</location>
        <topology evidence="7">Multi-pass membrane protein</topology>
    </subcellularLocation>
</comment>
<keyword evidence="3" id="KW-1003">Cell membrane</keyword>
<feature type="transmembrane region" description="Helical" evidence="7">
    <location>
        <begin position="313"/>
        <end position="333"/>
    </location>
</feature>
<name>A0A7R9AEM8_9CRUS</name>
<comment type="similarity">
    <text evidence="2 7">Belongs to the XK family.</text>
</comment>
<sequence>MKARMENPLRQLRRRRAQRRRNPERYLGKSIWEAFLLVLAIVLYLGDVGSDIWAAYRYCVDEEYFFFGMTIGIVMFAWLFVFAVDMFQYFYALQDVCQYWCSGCKTTRWRDCHNYDNIDSQTLMASSLRLVEAYLESGPQMVLQFYIIVHDGATFAGNPLTFAAQRLSIVTSLLGVASATYSYYSHSIKYCVKDVRHKDEIDRDSSIITTLELDLGDKILLFFWHLGIISARVLALGLFATAFSWWVFVVVGIHMSIVALWAILKEKTSLCFRPQTFLFKVVASFVYVFQYFNSGAAYGMGLGWDWAYMMKPYKLMYVLMAIENVVMLTLWSFSVVDVWLWYKILIYLFLDLEFFIIGIVSMLMFQRCVQNKMEPNAYFSCSVPLYARKIQINDVL</sequence>
<dbReference type="GO" id="GO:0005886">
    <property type="term" value="C:plasma membrane"/>
    <property type="evidence" value="ECO:0007669"/>
    <property type="project" value="UniProtKB-SubCell"/>
</dbReference>
<protein>
    <recommendedName>
        <fullName evidence="7">XK-related protein</fullName>
    </recommendedName>
</protein>
<dbReference type="InterPro" id="IPR050895">
    <property type="entry name" value="XK-related_scramblase"/>
</dbReference>
<dbReference type="InterPro" id="IPR018629">
    <property type="entry name" value="XK-rel"/>
</dbReference>
<organism evidence="8">
    <name type="scientific">Darwinula stevensoni</name>
    <dbReference type="NCBI Taxonomy" id="69355"/>
    <lineage>
        <taxon>Eukaryota</taxon>
        <taxon>Metazoa</taxon>
        <taxon>Ecdysozoa</taxon>
        <taxon>Arthropoda</taxon>
        <taxon>Crustacea</taxon>
        <taxon>Oligostraca</taxon>
        <taxon>Ostracoda</taxon>
        <taxon>Podocopa</taxon>
        <taxon>Podocopida</taxon>
        <taxon>Darwinulocopina</taxon>
        <taxon>Darwinuloidea</taxon>
        <taxon>Darwinulidae</taxon>
        <taxon>Darwinula</taxon>
    </lineage>
</organism>
<dbReference type="GO" id="GO:0043652">
    <property type="term" value="P:engulfment of apoptotic cell"/>
    <property type="evidence" value="ECO:0007669"/>
    <property type="project" value="TreeGrafter"/>
</dbReference>
<evidence type="ECO:0000256" key="1">
    <source>
        <dbReference type="ARBA" id="ARBA00004651"/>
    </source>
</evidence>
<keyword evidence="4 7" id="KW-0812">Transmembrane</keyword>
<reference evidence="8" key="1">
    <citation type="submission" date="2020-11" db="EMBL/GenBank/DDBJ databases">
        <authorList>
            <person name="Tran Van P."/>
        </authorList>
    </citation>
    <scope>NUCLEOTIDE SEQUENCE</scope>
</reference>
<dbReference type="Proteomes" id="UP000677054">
    <property type="component" value="Unassembled WGS sequence"/>
</dbReference>
<keyword evidence="9" id="KW-1185">Reference proteome</keyword>
<feature type="transmembrane region" description="Helical" evidence="7">
    <location>
        <begin position="345"/>
        <end position="365"/>
    </location>
</feature>
<evidence type="ECO:0000256" key="2">
    <source>
        <dbReference type="ARBA" id="ARBA00008789"/>
    </source>
</evidence>
<keyword evidence="5 7" id="KW-1133">Transmembrane helix</keyword>
<feature type="transmembrane region" description="Helical" evidence="7">
    <location>
        <begin position="26"/>
        <end position="45"/>
    </location>
</feature>
<dbReference type="PANTHER" id="PTHR16024:SF6">
    <property type="entry name" value="XK-RELATED PROTEIN"/>
    <property type="match status" value="1"/>
</dbReference>
<gene>
    <name evidence="8" type="ORF">DSTB1V02_LOCUS12580</name>
</gene>
<evidence type="ECO:0000256" key="7">
    <source>
        <dbReference type="RuleBase" id="RU910716"/>
    </source>
</evidence>
<feature type="transmembrane region" description="Helical" evidence="7">
    <location>
        <begin position="65"/>
        <end position="84"/>
    </location>
</feature>
<feature type="transmembrane region" description="Helical" evidence="7">
    <location>
        <begin position="276"/>
        <end position="293"/>
    </location>
</feature>
<dbReference type="OrthoDB" id="6136301at2759"/>
<dbReference type="GO" id="GO:1902742">
    <property type="term" value="P:apoptotic process involved in development"/>
    <property type="evidence" value="ECO:0007669"/>
    <property type="project" value="TreeGrafter"/>
</dbReference>
<evidence type="ECO:0000313" key="8">
    <source>
        <dbReference type="EMBL" id="CAD7252828.1"/>
    </source>
</evidence>
<feature type="transmembrane region" description="Helical" evidence="7">
    <location>
        <begin position="219"/>
        <end position="239"/>
    </location>
</feature>
<accession>A0A7R9AEM8</accession>
<keyword evidence="6 7" id="KW-0472">Membrane</keyword>